<dbReference type="Gene3D" id="3.10.110.10">
    <property type="entry name" value="Ubiquitin Conjugating Enzyme"/>
    <property type="match status" value="1"/>
</dbReference>
<sequence length="721" mass="81382">MPAAPCCGNIVRVRAEYSLSKPGTRLGETQDIASRQKTKQLPVKLLIDGVSKVTCRHPWSQGLVRGTLAHFVTIQMDPFEDIFLCLCLVEQKTDDGDSGNDEPTDYYGLERRQSQQQIPVAPPPQIPPVPPVASSPQLDRVAEQLDLLSSPREPDDIVPGLVECLPPEVLLVVFSNLDDISLWSVGNVCKRWRQMLHTYVTPEQWRLYTNKRWPLFRPLCIMQDWFKVYTKLIDSCPCKVCLQQMALQLQPPGEENSWRRNRLRNELKVLIKFLLLSGLRTDPPEGIEAVPLDPKCCHWQATITGPVGSPYEGGLFYLYIQVPYSYPMCPPIVRFLTRIFHPNVSRHGDVGIDSIHHNWSLALTISKVLISLQSLLTDPYCESHTAVNIRHTLSEMCKDWCIPPPTQSSPIKVFIVTDNARNLQAAINGTYWIRRQCFAHTLQLAIKDAKTACPNITQIISKSRAIVGHYSRSSTANARLHAVQKTMDLPALKLIQDVETRWSSEYAMLDRLVCLRKAVAAELASSNSDIDSLSSTEWKLAGGIVEVMRPFAEATTEACGNAYPTASMIIPILHCLEATTLAHIQKNELVSAVPFARSLLKSLKSRFPLYKMDEINALCTIVDPRYKAALFNEEERFHAINLLRQELLSYVAPETQANKTPKTAVLTGSMWDELDKVCMEPEVGELYLNDRDTFEDVARTWTWRYAMHDALGPILTEILKK</sequence>
<dbReference type="InterPro" id="IPR052865">
    <property type="entry name" value="Zinc_finger_BED"/>
</dbReference>
<dbReference type="Pfam" id="PF12937">
    <property type="entry name" value="F-box-like"/>
    <property type="match status" value="1"/>
</dbReference>
<reference evidence="4" key="1">
    <citation type="submission" date="2020-11" db="EMBL/GenBank/DDBJ databases">
        <authorList>
            <person name="Tran Van P."/>
        </authorList>
    </citation>
    <scope>NUCLEOTIDE SEQUENCE</scope>
</reference>
<dbReference type="PANTHER" id="PTHR47241:SF1">
    <property type="entry name" value="BED-TYPE DOMAIN-CONTAINING PROTEIN"/>
    <property type="match status" value="1"/>
</dbReference>
<proteinExistence type="predicted"/>
<dbReference type="SMART" id="SM00212">
    <property type="entry name" value="UBCc"/>
    <property type="match status" value="1"/>
</dbReference>
<protein>
    <submittedName>
        <fullName evidence="4">(California timema) hypothetical protein</fullName>
    </submittedName>
</protein>
<gene>
    <name evidence="4" type="ORF">TCMB3V08_LOCUS2503</name>
</gene>
<dbReference type="InterPro" id="IPR012337">
    <property type="entry name" value="RNaseH-like_sf"/>
</dbReference>
<feature type="domain" description="F-box" evidence="3">
    <location>
        <begin position="159"/>
        <end position="208"/>
    </location>
</feature>
<evidence type="ECO:0000259" key="3">
    <source>
        <dbReference type="PROSITE" id="PS50181"/>
    </source>
</evidence>
<dbReference type="PANTHER" id="PTHR47241">
    <property type="entry name" value="FINGER PROTEIN, PUTATIVE-RELATED"/>
    <property type="match status" value="1"/>
</dbReference>
<feature type="region of interest" description="Disordered" evidence="1">
    <location>
        <begin position="112"/>
        <end position="133"/>
    </location>
</feature>
<dbReference type="InterPro" id="IPR016135">
    <property type="entry name" value="UBQ-conjugating_enzyme/RWD"/>
</dbReference>
<dbReference type="AlphaFoldDB" id="A0A7R9IZA8"/>
<dbReference type="EMBL" id="OE179800">
    <property type="protein sequence ID" value="CAD7569779.1"/>
    <property type="molecule type" value="Genomic_DNA"/>
</dbReference>
<dbReference type="InterPro" id="IPR036047">
    <property type="entry name" value="F-box-like_dom_sf"/>
</dbReference>
<evidence type="ECO:0000313" key="4">
    <source>
        <dbReference type="EMBL" id="CAD7569779.1"/>
    </source>
</evidence>
<feature type="compositionally biased region" description="Pro residues" evidence="1">
    <location>
        <begin position="120"/>
        <end position="133"/>
    </location>
</feature>
<dbReference type="PROSITE" id="PS50181">
    <property type="entry name" value="FBOX"/>
    <property type="match status" value="1"/>
</dbReference>
<dbReference type="Gene3D" id="1.20.1280.50">
    <property type="match status" value="1"/>
</dbReference>
<dbReference type="SUPFAM" id="SSF81383">
    <property type="entry name" value="F-box domain"/>
    <property type="match status" value="1"/>
</dbReference>
<name>A0A7R9IZA8_TIMCA</name>
<evidence type="ECO:0000259" key="2">
    <source>
        <dbReference type="PROSITE" id="PS50127"/>
    </source>
</evidence>
<dbReference type="Pfam" id="PF00179">
    <property type="entry name" value="UQ_con"/>
    <property type="match status" value="1"/>
</dbReference>
<dbReference type="CDD" id="cd23826">
    <property type="entry name" value="UEV_Morgue-like"/>
    <property type="match status" value="1"/>
</dbReference>
<dbReference type="InterPro" id="IPR001810">
    <property type="entry name" value="F-box_dom"/>
</dbReference>
<dbReference type="PROSITE" id="PS50127">
    <property type="entry name" value="UBC_2"/>
    <property type="match status" value="1"/>
</dbReference>
<organism evidence="4">
    <name type="scientific">Timema californicum</name>
    <name type="common">California timema</name>
    <name type="synonym">Walking stick</name>
    <dbReference type="NCBI Taxonomy" id="61474"/>
    <lineage>
        <taxon>Eukaryota</taxon>
        <taxon>Metazoa</taxon>
        <taxon>Ecdysozoa</taxon>
        <taxon>Arthropoda</taxon>
        <taxon>Hexapoda</taxon>
        <taxon>Insecta</taxon>
        <taxon>Pterygota</taxon>
        <taxon>Neoptera</taxon>
        <taxon>Polyneoptera</taxon>
        <taxon>Phasmatodea</taxon>
        <taxon>Timematodea</taxon>
        <taxon>Timematoidea</taxon>
        <taxon>Timematidae</taxon>
        <taxon>Timema</taxon>
    </lineage>
</organism>
<dbReference type="GO" id="GO:0005634">
    <property type="term" value="C:nucleus"/>
    <property type="evidence" value="ECO:0007669"/>
    <property type="project" value="TreeGrafter"/>
</dbReference>
<dbReference type="SUPFAM" id="SSF53098">
    <property type="entry name" value="Ribonuclease H-like"/>
    <property type="match status" value="1"/>
</dbReference>
<dbReference type="InterPro" id="IPR000608">
    <property type="entry name" value="UBC"/>
</dbReference>
<accession>A0A7R9IZA8</accession>
<dbReference type="SUPFAM" id="SSF54495">
    <property type="entry name" value="UBC-like"/>
    <property type="match status" value="1"/>
</dbReference>
<dbReference type="CDD" id="cd09917">
    <property type="entry name" value="F-box_SF"/>
    <property type="match status" value="1"/>
</dbReference>
<evidence type="ECO:0000256" key="1">
    <source>
        <dbReference type="SAM" id="MobiDB-lite"/>
    </source>
</evidence>
<feature type="domain" description="UBC core" evidence="2">
    <location>
        <begin position="258"/>
        <end position="420"/>
    </location>
</feature>